<dbReference type="GO" id="GO:0016020">
    <property type="term" value="C:membrane"/>
    <property type="evidence" value="ECO:0007669"/>
    <property type="project" value="TreeGrafter"/>
</dbReference>
<gene>
    <name evidence="2" type="ORF">C3F09_01135</name>
</gene>
<evidence type="ECO:0000259" key="1">
    <source>
        <dbReference type="Pfam" id="PF01433"/>
    </source>
</evidence>
<dbReference type="InterPro" id="IPR050344">
    <property type="entry name" value="Peptidase_M1_aminopeptidases"/>
</dbReference>
<name>A0A855X6F9_9BACT</name>
<dbReference type="PANTHER" id="PTHR11533">
    <property type="entry name" value="PROTEASE M1 ZINC METALLOPROTEASE"/>
    <property type="match status" value="1"/>
</dbReference>
<comment type="caution">
    <text evidence="2">The sequence shown here is derived from an EMBL/GenBank/DDBJ whole genome shotgun (WGS) entry which is preliminary data.</text>
</comment>
<dbReference type="GO" id="GO:0042277">
    <property type="term" value="F:peptide binding"/>
    <property type="evidence" value="ECO:0007669"/>
    <property type="project" value="TreeGrafter"/>
</dbReference>
<dbReference type="Gene3D" id="1.10.390.10">
    <property type="entry name" value="Neutral Protease Domain 2"/>
    <property type="match status" value="1"/>
</dbReference>
<organism evidence="2 3">
    <name type="scientific">candidate division GN15 bacterium</name>
    <dbReference type="NCBI Taxonomy" id="2072418"/>
    <lineage>
        <taxon>Bacteria</taxon>
        <taxon>candidate division GN15</taxon>
    </lineage>
</organism>
<dbReference type="PANTHER" id="PTHR11533:SF174">
    <property type="entry name" value="PUROMYCIN-SENSITIVE AMINOPEPTIDASE-RELATED"/>
    <property type="match status" value="1"/>
</dbReference>
<protein>
    <recommendedName>
        <fullName evidence="1">Peptidase M1 membrane alanine aminopeptidase domain-containing protein</fullName>
    </recommendedName>
</protein>
<dbReference type="EMBL" id="PQAP01000004">
    <property type="protein sequence ID" value="PWB76181.1"/>
    <property type="molecule type" value="Genomic_DNA"/>
</dbReference>
<sequence length="774" mass="87967">MRYAQMTDTLRAAKQLLVVAAIVIGCGRISAAATDKGLLAALDQMYDSPLLSDSGLMIVNGQITLWDCRIFFDSGEFIPFRPLTLDSAPIPYGGFFAGRGRLHFSPPIPMERQQIQRFFKTESLDRPFSRTIILCNDTLLRQLLSSRGAAAGPVNRKTDRLKDSLMDILQTFKSRYLFFQTLTNLAAKQSRPYLTAALALDRDDNIVVQCDPTESEEMGLFKHEWLPGTGHFLQPVCSYSLEADPLAGRYNGTYKGGLSASLYDVDATVWGDGKFVGKVKGTFEVDTVPIRIAYFSLSKEMKVDSVLDSSGTALSFRQYKDGDSYLGFWLVFNRTLRAGEIVPLTFYYTGDVATRKLGFYFVYESEWYPRARRERSRFDMHFRTKADYQFLTTGSLVSSVTRNDTLYSEWRVTEPAEDVSFNIGLFKKYTFDNNGPVPVDIYFSEELHRELAAELIPNLVGVGRHMERQVARDITGSLAVFSHLFGAYPHDRIRVSEVVLPVSVAYPGSLHLGVSTWVNTDPWGYARMHRAHEVAHQWWGAGVGYDTYHDQWLSEGFAEYSSFIYLQTVAGNDQFLDRLDEIRKEVLAERKTAGAIALGIRTSNYKEPNHYSVLVYKKGALVLHMLRYLLIDLDSMKDDRFQDLMKEFYATYVNRDPSTDDFKRLVDRHAGSDMTWFFDQWVYGNAIPTYRFSYRVSPGADSETCRADLHVEQANVPGDFKMFVPLEIDYGSGRKQYVRLPIDRPVVDLSLTLTGKPKKLRLNPFLSVLADVKQ</sequence>
<feature type="domain" description="Peptidase M1 membrane alanine aminopeptidase" evidence="1">
    <location>
        <begin position="531"/>
        <end position="681"/>
    </location>
</feature>
<dbReference type="GO" id="GO:0070006">
    <property type="term" value="F:metalloaminopeptidase activity"/>
    <property type="evidence" value="ECO:0007669"/>
    <property type="project" value="TreeGrafter"/>
</dbReference>
<evidence type="ECO:0000313" key="2">
    <source>
        <dbReference type="EMBL" id="PWB76181.1"/>
    </source>
</evidence>
<dbReference type="GO" id="GO:0005737">
    <property type="term" value="C:cytoplasm"/>
    <property type="evidence" value="ECO:0007669"/>
    <property type="project" value="TreeGrafter"/>
</dbReference>
<dbReference type="InterPro" id="IPR027268">
    <property type="entry name" value="Peptidase_M4/M1_CTD_sf"/>
</dbReference>
<dbReference type="GO" id="GO:0043171">
    <property type="term" value="P:peptide catabolic process"/>
    <property type="evidence" value="ECO:0007669"/>
    <property type="project" value="TreeGrafter"/>
</dbReference>
<dbReference type="GO" id="GO:0008270">
    <property type="term" value="F:zinc ion binding"/>
    <property type="evidence" value="ECO:0007669"/>
    <property type="project" value="InterPro"/>
</dbReference>
<proteinExistence type="predicted"/>
<dbReference type="GO" id="GO:0005615">
    <property type="term" value="C:extracellular space"/>
    <property type="evidence" value="ECO:0007669"/>
    <property type="project" value="TreeGrafter"/>
</dbReference>
<accession>A0A855X6F9</accession>
<reference evidence="2 3" key="1">
    <citation type="journal article" date="2018" name="ISME J.">
        <title>A methanotrophic archaeon couples anaerobic oxidation of methane to Fe(III) reduction.</title>
        <authorList>
            <person name="Cai C."/>
            <person name="Leu A.O."/>
            <person name="Xie G.J."/>
            <person name="Guo J."/>
            <person name="Feng Y."/>
            <person name="Zhao J.X."/>
            <person name="Tyson G.W."/>
            <person name="Yuan Z."/>
            <person name="Hu S."/>
        </authorList>
    </citation>
    <scope>NUCLEOTIDE SEQUENCE [LARGE SCALE GENOMIC DNA]</scope>
    <source>
        <strain evidence="2">FeB_12</strain>
    </source>
</reference>
<evidence type="ECO:0000313" key="3">
    <source>
        <dbReference type="Proteomes" id="UP000250918"/>
    </source>
</evidence>
<dbReference type="Pfam" id="PF01433">
    <property type="entry name" value="Peptidase_M1"/>
    <property type="match status" value="1"/>
</dbReference>
<dbReference type="PROSITE" id="PS51257">
    <property type="entry name" value="PROKAR_LIPOPROTEIN"/>
    <property type="match status" value="1"/>
</dbReference>
<dbReference type="SUPFAM" id="SSF55486">
    <property type="entry name" value="Metalloproteases ('zincins'), catalytic domain"/>
    <property type="match status" value="1"/>
</dbReference>
<dbReference type="InterPro" id="IPR014782">
    <property type="entry name" value="Peptidase_M1_dom"/>
</dbReference>
<dbReference type="AlphaFoldDB" id="A0A855X6F9"/>
<dbReference type="Proteomes" id="UP000250918">
    <property type="component" value="Unassembled WGS sequence"/>
</dbReference>